<feature type="compositionally biased region" description="Low complexity" evidence="1">
    <location>
        <begin position="126"/>
        <end position="137"/>
    </location>
</feature>
<feature type="region of interest" description="Disordered" evidence="1">
    <location>
        <begin position="38"/>
        <end position="98"/>
    </location>
</feature>
<organism evidence="2 3">
    <name type="scientific">Lichtheimia ornata</name>
    <dbReference type="NCBI Taxonomy" id="688661"/>
    <lineage>
        <taxon>Eukaryota</taxon>
        <taxon>Fungi</taxon>
        <taxon>Fungi incertae sedis</taxon>
        <taxon>Mucoromycota</taxon>
        <taxon>Mucoromycotina</taxon>
        <taxon>Mucoromycetes</taxon>
        <taxon>Mucorales</taxon>
        <taxon>Lichtheimiaceae</taxon>
        <taxon>Lichtheimia</taxon>
    </lineage>
</organism>
<feature type="compositionally biased region" description="Low complexity" evidence="1">
    <location>
        <begin position="49"/>
        <end position="73"/>
    </location>
</feature>
<evidence type="ECO:0008006" key="4">
    <source>
        <dbReference type="Google" id="ProtNLM"/>
    </source>
</evidence>
<protein>
    <recommendedName>
        <fullName evidence="4">C2H2-type domain-containing protein</fullName>
    </recommendedName>
</protein>
<feature type="compositionally biased region" description="Polar residues" evidence="1">
    <location>
        <begin position="38"/>
        <end position="48"/>
    </location>
</feature>
<dbReference type="GeneID" id="83214389"/>
<reference evidence="2 3" key="1">
    <citation type="submission" date="2023-03" db="EMBL/GenBank/DDBJ databases">
        <title>Genome sequence of Lichtheimia ornata CBS 291.66.</title>
        <authorList>
            <person name="Mohabir J.T."/>
            <person name="Shea T.P."/>
            <person name="Kurbessoian T."/>
            <person name="Berby B."/>
            <person name="Fontaine J."/>
            <person name="Livny J."/>
            <person name="Gnirke A."/>
            <person name="Stajich J.E."/>
            <person name="Cuomo C.A."/>
        </authorList>
    </citation>
    <scope>NUCLEOTIDE SEQUENCE [LARGE SCALE GENOMIC DNA]</scope>
    <source>
        <strain evidence="2">CBS 291.66</strain>
    </source>
</reference>
<dbReference type="EMBL" id="JARTCD010000032">
    <property type="protein sequence ID" value="KAJ8657424.1"/>
    <property type="molecule type" value="Genomic_DNA"/>
</dbReference>
<comment type="caution">
    <text evidence="2">The sequence shown here is derived from an EMBL/GenBank/DDBJ whole genome shotgun (WGS) entry which is preliminary data.</text>
</comment>
<sequence>MPFRCKCGKTFEKADTFATHTSGCALFHHRRMSESSALLLNRGMQSTTSPISIPESQQQQQPSSSSSPPSQHPLATSTPNSAGPISSEQNNRASFSSVGSGYFMPTGLSLHYAFEDAVRKRSMSYGDTNHTTTTGDGPSSPVE</sequence>
<evidence type="ECO:0000313" key="2">
    <source>
        <dbReference type="EMBL" id="KAJ8657424.1"/>
    </source>
</evidence>
<proteinExistence type="predicted"/>
<accession>A0AAD7XUG1</accession>
<gene>
    <name evidence="2" type="ORF">O0I10_006980</name>
</gene>
<evidence type="ECO:0000256" key="1">
    <source>
        <dbReference type="SAM" id="MobiDB-lite"/>
    </source>
</evidence>
<dbReference type="AlphaFoldDB" id="A0AAD7XUG1"/>
<feature type="region of interest" description="Disordered" evidence="1">
    <location>
        <begin position="124"/>
        <end position="143"/>
    </location>
</feature>
<name>A0AAD7XUG1_9FUNG</name>
<keyword evidence="3" id="KW-1185">Reference proteome</keyword>
<evidence type="ECO:0000313" key="3">
    <source>
        <dbReference type="Proteomes" id="UP001234581"/>
    </source>
</evidence>
<dbReference type="RefSeq" id="XP_058342337.1">
    <property type="nucleotide sequence ID" value="XM_058487002.1"/>
</dbReference>
<feature type="compositionally biased region" description="Polar residues" evidence="1">
    <location>
        <begin position="74"/>
        <end position="98"/>
    </location>
</feature>
<dbReference type="Proteomes" id="UP001234581">
    <property type="component" value="Unassembled WGS sequence"/>
</dbReference>